<reference evidence="1 2" key="1">
    <citation type="submission" date="2019-05" db="EMBL/GenBank/DDBJ databases">
        <title>Another draft genome of Portunus trituberculatus and its Hox gene families provides insights of decapod evolution.</title>
        <authorList>
            <person name="Jeong J.-H."/>
            <person name="Song I."/>
            <person name="Kim S."/>
            <person name="Choi T."/>
            <person name="Kim D."/>
            <person name="Ryu S."/>
            <person name="Kim W."/>
        </authorList>
    </citation>
    <scope>NUCLEOTIDE SEQUENCE [LARGE SCALE GENOMIC DNA]</scope>
    <source>
        <tissue evidence="1">Muscle</tissue>
    </source>
</reference>
<evidence type="ECO:0000313" key="2">
    <source>
        <dbReference type="Proteomes" id="UP000324222"/>
    </source>
</evidence>
<evidence type="ECO:0000313" key="1">
    <source>
        <dbReference type="EMBL" id="MPC55993.1"/>
    </source>
</evidence>
<comment type="caution">
    <text evidence="1">The sequence shown here is derived from an EMBL/GenBank/DDBJ whole genome shotgun (WGS) entry which is preliminary data.</text>
</comment>
<gene>
    <name evidence="1" type="ORF">E2C01_049942</name>
</gene>
<proteinExistence type="predicted"/>
<protein>
    <submittedName>
        <fullName evidence="1">Uncharacterized protein</fullName>
    </submittedName>
</protein>
<sequence length="52" mass="6218">MHIMCYNNFITQCIPLFYRSMWKTVFSNILHTLPHPNLLYMSSCPSSFSHQH</sequence>
<accession>A0A5B7GF71</accession>
<dbReference type="Proteomes" id="UP000324222">
    <property type="component" value="Unassembled WGS sequence"/>
</dbReference>
<dbReference type="EMBL" id="VSRR010013606">
    <property type="protein sequence ID" value="MPC55993.1"/>
    <property type="molecule type" value="Genomic_DNA"/>
</dbReference>
<organism evidence="1 2">
    <name type="scientific">Portunus trituberculatus</name>
    <name type="common">Swimming crab</name>
    <name type="synonym">Neptunus trituberculatus</name>
    <dbReference type="NCBI Taxonomy" id="210409"/>
    <lineage>
        <taxon>Eukaryota</taxon>
        <taxon>Metazoa</taxon>
        <taxon>Ecdysozoa</taxon>
        <taxon>Arthropoda</taxon>
        <taxon>Crustacea</taxon>
        <taxon>Multicrustacea</taxon>
        <taxon>Malacostraca</taxon>
        <taxon>Eumalacostraca</taxon>
        <taxon>Eucarida</taxon>
        <taxon>Decapoda</taxon>
        <taxon>Pleocyemata</taxon>
        <taxon>Brachyura</taxon>
        <taxon>Eubrachyura</taxon>
        <taxon>Portunoidea</taxon>
        <taxon>Portunidae</taxon>
        <taxon>Portuninae</taxon>
        <taxon>Portunus</taxon>
    </lineage>
</organism>
<dbReference type="AlphaFoldDB" id="A0A5B7GF71"/>
<name>A0A5B7GF71_PORTR</name>
<keyword evidence="2" id="KW-1185">Reference proteome</keyword>